<proteinExistence type="predicted"/>
<dbReference type="Proteomes" id="UP000076722">
    <property type="component" value="Unassembled WGS sequence"/>
</dbReference>
<organism evidence="3 4">
    <name type="scientific">Sistotremastrum niveocremeum HHB9708</name>
    <dbReference type="NCBI Taxonomy" id="1314777"/>
    <lineage>
        <taxon>Eukaryota</taxon>
        <taxon>Fungi</taxon>
        <taxon>Dikarya</taxon>
        <taxon>Basidiomycota</taxon>
        <taxon>Agaricomycotina</taxon>
        <taxon>Agaricomycetes</taxon>
        <taxon>Sistotremastrales</taxon>
        <taxon>Sistotremastraceae</taxon>
        <taxon>Sertulicium</taxon>
        <taxon>Sertulicium niveocremeum</taxon>
    </lineage>
</organism>
<accession>A0A164T5P5</accession>
<feature type="compositionally biased region" description="Polar residues" evidence="2">
    <location>
        <begin position="1"/>
        <end position="20"/>
    </location>
</feature>
<name>A0A164T5P5_9AGAM</name>
<evidence type="ECO:0000313" key="3">
    <source>
        <dbReference type="EMBL" id="KZS92102.1"/>
    </source>
</evidence>
<feature type="region of interest" description="Disordered" evidence="2">
    <location>
        <begin position="1"/>
        <end position="28"/>
    </location>
</feature>
<evidence type="ECO:0000256" key="2">
    <source>
        <dbReference type="SAM" id="MobiDB-lite"/>
    </source>
</evidence>
<reference evidence="3 4" key="1">
    <citation type="journal article" date="2016" name="Mol. Biol. Evol.">
        <title>Comparative Genomics of Early-Diverging Mushroom-Forming Fungi Provides Insights into the Origins of Lignocellulose Decay Capabilities.</title>
        <authorList>
            <person name="Nagy L.G."/>
            <person name="Riley R."/>
            <person name="Tritt A."/>
            <person name="Adam C."/>
            <person name="Daum C."/>
            <person name="Floudas D."/>
            <person name="Sun H."/>
            <person name="Yadav J.S."/>
            <person name="Pangilinan J."/>
            <person name="Larsson K.H."/>
            <person name="Matsuura K."/>
            <person name="Barry K."/>
            <person name="Labutti K."/>
            <person name="Kuo R."/>
            <person name="Ohm R.A."/>
            <person name="Bhattacharya S.S."/>
            <person name="Shirouzu T."/>
            <person name="Yoshinaga Y."/>
            <person name="Martin F.M."/>
            <person name="Grigoriev I.V."/>
            <person name="Hibbett D.S."/>
        </authorList>
    </citation>
    <scope>NUCLEOTIDE SEQUENCE [LARGE SCALE GENOMIC DNA]</scope>
    <source>
        <strain evidence="3 4">HHB9708</strain>
    </source>
</reference>
<feature type="coiled-coil region" evidence="1">
    <location>
        <begin position="60"/>
        <end position="116"/>
    </location>
</feature>
<dbReference type="CDD" id="cd14686">
    <property type="entry name" value="bZIP"/>
    <property type="match status" value="1"/>
</dbReference>
<evidence type="ECO:0000313" key="4">
    <source>
        <dbReference type="Proteomes" id="UP000076722"/>
    </source>
</evidence>
<sequence>MSSHSPTPPAQTTQHASATPQGKYRQHRSDCFKELQELLFQRSGRRLPSYPKTLAEAVKIIREDGEARKQQEEARKQQEEAIIELKKDLTDLREQNSELRHENSELRKEVSLYRREHAVSQQEAWELRREVFQLQKTRANCNPEVPGFAGSHFPAIPPKGDTSIGSTSIPQLLEMETRATFDFEQAIGSVSQPSRHLMASDPIAGSSAADLAHWCF</sequence>
<gene>
    <name evidence="3" type="ORF">SISNIDRAFT_486637</name>
</gene>
<protein>
    <submittedName>
        <fullName evidence="3">Uncharacterized protein</fullName>
    </submittedName>
</protein>
<evidence type="ECO:0000256" key="1">
    <source>
        <dbReference type="SAM" id="Coils"/>
    </source>
</evidence>
<keyword evidence="1" id="KW-0175">Coiled coil</keyword>
<keyword evidence="4" id="KW-1185">Reference proteome</keyword>
<dbReference type="AlphaFoldDB" id="A0A164T5P5"/>
<dbReference type="EMBL" id="KV419411">
    <property type="protein sequence ID" value="KZS92102.1"/>
    <property type="molecule type" value="Genomic_DNA"/>
</dbReference>